<evidence type="ECO:0000313" key="2">
    <source>
        <dbReference type="Proteomes" id="UP000057737"/>
    </source>
</evidence>
<organism evidence="1 2">
    <name type="scientific">Bradyrhizobium macuxiense</name>
    <dbReference type="NCBI Taxonomy" id="1755647"/>
    <lineage>
        <taxon>Bacteria</taxon>
        <taxon>Pseudomonadati</taxon>
        <taxon>Pseudomonadota</taxon>
        <taxon>Alphaproteobacteria</taxon>
        <taxon>Hyphomicrobiales</taxon>
        <taxon>Nitrobacteraceae</taxon>
        <taxon>Bradyrhizobium</taxon>
    </lineage>
</organism>
<name>A0A109JGG8_9BRAD</name>
<dbReference type="EMBL" id="LNCU01000107">
    <property type="protein sequence ID" value="KWV48385.1"/>
    <property type="molecule type" value="Genomic_DNA"/>
</dbReference>
<evidence type="ECO:0000313" key="1">
    <source>
        <dbReference type="EMBL" id="KWV48385.1"/>
    </source>
</evidence>
<comment type="caution">
    <text evidence="1">The sequence shown here is derived from an EMBL/GenBank/DDBJ whole genome shotgun (WGS) entry which is preliminary data.</text>
</comment>
<keyword evidence="2" id="KW-1185">Reference proteome</keyword>
<dbReference type="AlphaFoldDB" id="A0A109JGG8"/>
<reference evidence="1 2" key="1">
    <citation type="submission" date="2015-11" db="EMBL/GenBank/DDBJ databases">
        <title>Draft Genome Sequence of the Strain BR 10303 (Bradyrhizobium sp.) isolated from nodules of Centrolobium paraense.</title>
        <authorList>
            <person name="Zelli J.E."/>
            <person name="Simoes-Araujo J.L."/>
            <person name="Barauna A.C."/>
            <person name="Silva K."/>
        </authorList>
    </citation>
    <scope>NUCLEOTIDE SEQUENCE [LARGE SCALE GENOMIC DNA]</scope>
    <source>
        <strain evidence="1 2">BR 10303</strain>
    </source>
</reference>
<dbReference type="OrthoDB" id="8169573at2"/>
<accession>A0A109JGG8</accession>
<proteinExistence type="predicted"/>
<dbReference type="RefSeq" id="WP_136626540.1">
    <property type="nucleotide sequence ID" value="NZ_LNCU01000107.1"/>
</dbReference>
<dbReference type="Proteomes" id="UP000057737">
    <property type="component" value="Unassembled WGS sequence"/>
</dbReference>
<sequence length="124" mass="13488">MNVYSADQFKRRLYRPDLVREKLAGDPNGLVKAAAAKLDLNNMLASGQAPKVRLATALARVEDQGRGVGQVEWRVNGVVFGVSKPDASVHVQSLRKSLSLASGENRIEVVALTSRAMSRLCLQE</sequence>
<gene>
    <name evidence="1" type="ORF">AS156_18045</name>
</gene>
<protein>
    <submittedName>
        <fullName evidence="1">Uncharacterized protein</fullName>
    </submittedName>
</protein>